<accession>A0A1Y1YNZ2</accession>
<keyword evidence="2 4" id="KW-0012">Acyltransferase</keyword>
<dbReference type="PANTHER" id="PTHR10908">
    <property type="entry name" value="SEROTONIN N-ACETYLTRANSFERASE"/>
    <property type="match status" value="1"/>
</dbReference>
<dbReference type="InParanoid" id="A0A1Y1YNZ2"/>
<comment type="caution">
    <text evidence="4">The sequence shown here is derived from an EMBL/GenBank/DDBJ whole genome shotgun (WGS) entry which is preliminary data.</text>
</comment>
<dbReference type="GO" id="GO:0005737">
    <property type="term" value="C:cytoplasm"/>
    <property type="evidence" value="ECO:0007669"/>
    <property type="project" value="TreeGrafter"/>
</dbReference>
<evidence type="ECO:0000259" key="3">
    <source>
        <dbReference type="PROSITE" id="PS51186"/>
    </source>
</evidence>
<dbReference type="EMBL" id="MCFE01000093">
    <property type="protein sequence ID" value="ORX99722.1"/>
    <property type="molecule type" value="Genomic_DNA"/>
</dbReference>
<dbReference type="InterPro" id="IPR051635">
    <property type="entry name" value="SNAT-like"/>
</dbReference>
<evidence type="ECO:0000313" key="5">
    <source>
        <dbReference type="Proteomes" id="UP000193498"/>
    </source>
</evidence>
<sequence length="165" mass="19003">MATYKLVGPSEIPRAYELESEGYDPSEAATLEKLEYRQRVAPELFLGSYLDDQLIGYVVSTLTTKTHLTHESMSEHHPSGKTVCVHSVCVDKRFLRKGYATQLVKEYIKRLQEANQRAEEKKFDRIVLIAHDYLIPLYEKCGFILVGESEVIHGPEKWYELQIPL</sequence>
<keyword evidence="1 4" id="KW-0808">Transferase</keyword>
<evidence type="ECO:0000313" key="4">
    <source>
        <dbReference type="EMBL" id="ORX99722.1"/>
    </source>
</evidence>
<dbReference type="PANTHER" id="PTHR10908:SF0">
    <property type="entry name" value="SEROTONIN N-ACETYLTRANSFERASE"/>
    <property type="match status" value="1"/>
</dbReference>
<keyword evidence="5" id="KW-1185">Reference proteome</keyword>
<protein>
    <submittedName>
        <fullName evidence="4">Acyl-CoA N-acyltransferase</fullName>
    </submittedName>
</protein>
<evidence type="ECO:0000256" key="1">
    <source>
        <dbReference type="ARBA" id="ARBA00022679"/>
    </source>
</evidence>
<gene>
    <name evidence="4" type="ORF">K493DRAFT_313104</name>
</gene>
<name>A0A1Y1YNZ2_9FUNG</name>
<dbReference type="GO" id="GO:0004059">
    <property type="term" value="F:aralkylamine N-acetyltransferase activity"/>
    <property type="evidence" value="ECO:0007669"/>
    <property type="project" value="TreeGrafter"/>
</dbReference>
<evidence type="ECO:0000256" key="2">
    <source>
        <dbReference type="ARBA" id="ARBA00023315"/>
    </source>
</evidence>
<dbReference type="OrthoDB" id="30840at2759"/>
<dbReference type="Proteomes" id="UP000193498">
    <property type="component" value="Unassembled WGS sequence"/>
</dbReference>
<dbReference type="STRING" id="1314790.A0A1Y1YNZ2"/>
<proteinExistence type="predicted"/>
<dbReference type="PROSITE" id="PS51186">
    <property type="entry name" value="GNAT"/>
    <property type="match status" value="1"/>
</dbReference>
<reference evidence="4 5" key="1">
    <citation type="submission" date="2016-07" db="EMBL/GenBank/DDBJ databases">
        <title>Pervasive Adenine N6-methylation of Active Genes in Fungi.</title>
        <authorList>
            <consortium name="DOE Joint Genome Institute"/>
            <person name="Mondo S.J."/>
            <person name="Dannebaum R.O."/>
            <person name="Kuo R.C."/>
            <person name="Labutti K."/>
            <person name="Haridas S."/>
            <person name="Kuo A."/>
            <person name="Salamov A."/>
            <person name="Ahrendt S.R."/>
            <person name="Lipzen A."/>
            <person name="Sullivan W."/>
            <person name="Andreopoulos W.B."/>
            <person name="Clum A."/>
            <person name="Lindquist E."/>
            <person name="Daum C."/>
            <person name="Ramamoorthy G.K."/>
            <person name="Gryganskyi A."/>
            <person name="Culley D."/>
            <person name="Magnuson J.K."/>
            <person name="James T.Y."/>
            <person name="O'Malley M.A."/>
            <person name="Stajich J.E."/>
            <person name="Spatafora J.W."/>
            <person name="Visel A."/>
            <person name="Grigoriev I.V."/>
        </authorList>
    </citation>
    <scope>NUCLEOTIDE SEQUENCE [LARGE SCALE GENOMIC DNA]</scope>
    <source>
        <strain evidence="4 5">CBS 931.73</strain>
    </source>
</reference>
<dbReference type="InterPro" id="IPR000182">
    <property type="entry name" value="GNAT_dom"/>
</dbReference>
<dbReference type="FunCoup" id="A0A1Y1YNZ2">
    <property type="interactions" value="294"/>
</dbReference>
<dbReference type="InterPro" id="IPR016181">
    <property type="entry name" value="Acyl_CoA_acyltransferase"/>
</dbReference>
<dbReference type="CDD" id="cd04301">
    <property type="entry name" value="NAT_SF"/>
    <property type="match status" value="1"/>
</dbReference>
<dbReference type="SUPFAM" id="SSF55729">
    <property type="entry name" value="Acyl-CoA N-acyltransferases (Nat)"/>
    <property type="match status" value="1"/>
</dbReference>
<feature type="domain" description="N-acetyltransferase" evidence="3">
    <location>
        <begin position="2"/>
        <end position="164"/>
    </location>
</feature>
<organism evidence="4 5">
    <name type="scientific">Basidiobolus meristosporus CBS 931.73</name>
    <dbReference type="NCBI Taxonomy" id="1314790"/>
    <lineage>
        <taxon>Eukaryota</taxon>
        <taxon>Fungi</taxon>
        <taxon>Fungi incertae sedis</taxon>
        <taxon>Zoopagomycota</taxon>
        <taxon>Entomophthoromycotina</taxon>
        <taxon>Basidiobolomycetes</taxon>
        <taxon>Basidiobolales</taxon>
        <taxon>Basidiobolaceae</taxon>
        <taxon>Basidiobolus</taxon>
    </lineage>
</organism>
<dbReference type="AlphaFoldDB" id="A0A1Y1YNZ2"/>
<dbReference type="Pfam" id="PF00583">
    <property type="entry name" value="Acetyltransf_1"/>
    <property type="match status" value="1"/>
</dbReference>
<dbReference type="Gene3D" id="3.40.630.30">
    <property type="match status" value="1"/>
</dbReference>